<evidence type="ECO:0000256" key="1">
    <source>
        <dbReference type="SAM" id="MobiDB-lite"/>
    </source>
</evidence>
<organism evidence="2">
    <name type="scientific">Solanum chilense</name>
    <name type="common">Tomato</name>
    <name type="synonym">Lycopersicon chilense</name>
    <dbReference type="NCBI Taxonomy" id="4083"/>
    <lineage>
        <taxon>Eukaryota</taxon>
        <taxon>Viridiplantae</taxon>
        <taxon>Streptophyta</taxon>
        <taxon>Embryophyta</taxon>
        <taxon>Tracheophyta</taxon>
        <taxon>Spermatophyta</taxon>
        <taxon>Magnoliopsida</taxon>
        <taxon>eudicotyledons</taxon>
        <taxon>Gunneridae</taxon>
        <taxon>Pentapetalae</taxon>
        <taxon>asterids</taxon>
        <taxon>lamiids</taxon>
        <taxon>Solanales</taxon>
        <taxon>Solanaceae</taxon>
        <taxon>Solanoideae</taxon>
        <taxon>Solaneae</taxon>
        <taxon>Solanum</taxon>
        <taxon>Solanum subgen. Lycopersicon</taxon>
    </lineage>
</organism>
<dbReference type="AlphaFoldDB" id="A0A6N2C0K8"/>
<feature type="non-terminal residue" evidence="2">
    <location>
        <position position="81"/>
    </location>
</feature>
<reference evidence="2" key="1">
    <citation type="submission" date="2019-05" db="EMBL/GenBank/DDBJ databases">
        <title>The de novo reference genome and transcriptome assemblies of the wild tomato species Solanum chilense.</title>
        <authorList>
            <person name="Stam R."/>
            <person name="Nosenko T."/>
            <person name="Hoerger A.C."/>
            <person name="Stephan W."/>
            <person name="Seidel M.A."/>
            <person name="Kuhn J.M.M."/>
            <person name="Haberer G."/>
            <person name="Tellier A."/>
        </authorList>
    </citation>
    <scope>NUCLEOTIDE SEQUENCE</scope>
    <source>
        <tissue evidence="2">Mature leaves</tissue>
    </source>
</reference>
<protein>
    <submittedName>
        <fullName evidence="2">Uncharacterized protein</fullName>
    </submittedName>
</protein>
<name>A0A6N2C0K8_SOLCI</name>
<feature type="region of interest" description="Disordered" evidence="1">
    <location>
        <begin position="44"/>
        <end position="81"/>
    </location>
</feature>
<gene>
    <name evidence="2" type="ORF">EJD97_000908</name>
</gene>
<evidence type="ECO:0000313" key="2">
    <source>
        <dbReference type="EMBL" id="TMX00386.1"/>
    </source>
</evidence>
<accession>A0A6N2C0K8</accession>
<feature type="compositionally biased region" description="Polar residues" evidence="1">
    <location>
        <begin position="48"/>
        <end position="72"/>
    </location>
</feature>
<proteinExistence type="predicted"/>
<comment type="caution">
    <text evidence="2">The sequence shown here is derived from an EMBL/GenBank/DDBJ whole genome shotgun (WGS) entry which is preliminary data.</text>
</comment>
<dbReference type="EMBL" id="RXGB01001081">
    <property type="protein sequence ID" value="TMX00386.1"/>
    <property type="molecule type" value="Genomic_DNA"/>
</dbReference>
<sequence length="81" mass="8905">MDEEFIGRIYFGEIQAQLAEGQAEFSIGNSSPVDIHLTEIPINLDGGVNTNKNSDQPTDTLMNSSKGTSRDMQNIERDNTS</sequence>